<dbReference type="InterPro" id="IPR005143">
    <property type="entry name" value="TF_LuxR_autoind-bd_dom"/>
</dbReference>
<dbReference type="PANTHER" id="PTHR44688:SF16">
    <property type="entry name" value="DNA-BINDING TRANSCRIPTIONAL ACTIVATOR DEVR_DOSR"/>
    <property type="match status" value="1"/>
</dbReference>
<dbReference type="GO" id="GO:0006355">
    <property type="term" value="P:regulation of DNA-templated transcription"/>
    <property type="evidence" value="ECO:0007669"/>
    <property type="project" value="InterPro"/>
</dbReference>
<dbReference type="EMBL" id="WUFV01000027">
    <property type="protein sequence ID" value="NEK19213.1"/>
    <property type="molecule type" value="Genomic_DNA"/>
</dbReference>
<gene>
    <name evidence="5" type="ORF">GR257_31020</name>
</gene>
<dbReference type="PROSITE" id="PS50043">
    <property type="entry name" value="HTH_LUXR_2"/>
    <property type="match status" value="1"/>
</dbReference>
<dbReference type="Pfam" id="PF00196">
    <property type="entry name" value="GerE"/>
    <property type="match status" value="1"/>
</dbReference>
<dbReference type="PROSITE" id="PS00622">
    <property type="entry name" value="HTH_LUXR_1"/>
    <property type="match status" value="1"/>
</dbReference>
<comment type="caution">
    <text evidence="5">The sequence shown here is derived from an EMBL/GenBank/DDBJ whole genome shotgun (WGS) entry which is preliminary data.</text>
</comment>
<proteinExistence type="predicted"/>
<dbReference type="Pfam" id="PF03472">
    <property type="entry name" value="Autoind_bind"/>
    <property type="match status" value="1"/>
</dbReference>
<accession>A0A7K3VQ19</accession>
<dbReference type="AlphaFoldDB" id="A0A7K3VQ19"/>
<dbReference type="SUPFAM" id="SSF75516">
    <property type="entry name" value="Pheromone-binding domain of LuxR-like quorum-sensing transcription factors"/>
    <property type="match status" value="1"/>
</dbReference>
<evidence type="ECO:0000259" key="4">
    <source>
        <dbReference type="PROSITE" id="PS50043"/>
    </source>
</evidence>
<protein>
    <submittedName>
        <fullName evidence="5">LuxR family transcriptional regulator</fullName>
    </submittedName>
</protein>
<dbReference type="InterPro" id="IPR016032">
    <property type="entry name" value="Sig_transdc_resp-reg_C-effctor"/>
</dbReference>
<dbReference type="Gene3D" id="3.30.450.80">
    <property type="entry name" value="Transcription factor LuxR-like, autoinducer-binding domain"/>
    <property type="match status" value="1"/>
</dbReference>
<reference evidence="5 6" key="1">
    <citation type="submission" date="2019-12" db="EMBL/GenBank/DDBJ databases">
        <title>Rhizobium genotypes associated with high levels of biological nitrogen fixation by grain legumes in a temperate-maritime cropping system.</title>
        <authorList>
            <person name="Maluk M."/>
            <person name="Francesc Ferrando Molina F."/>
            <person name="Lopez Del Egido L."/>
            <person name="Lafos M."/>
            <person name="Langarica-Fuentes A."/>
            <person name="Gebre Yohannes G."/>
            <person name="Young M.W."/>
            <person name="Martin P."/>
            <person name="Gantlett R."/>
            <person name="Kenicer G."/>
            <person name="Hawes C."/>
            <person name="Begg G.S."/>
            <person name="Quilliam R.S."/>
            <person name="Squire G.R."/>
            <person name="Poole P.S."/>
            <person name="Young P.W."/>
            <person name="Iannetta P.M."/>
            <person name="James E.K."/>
        </authorList>
    </citation>
    <scope>NUCLEOTIDE SEQUENCE [LARGE SCALE GENOMIC DNA]</scope>
    <source>
        <strain evidence="5 6">JHI54</strain>
    </source>
</reference>
<dbReference type="PANTHER" id="PTHR44688">
    <property type="entry name" value="DNA-BINDING TRANSCRIPTIONAL ACTIVATOR DEVR_DOSR"/>
    <property type="match status" value="1"/>
</dbReference>
<dbReference type="Gene3D" id="1.10.10.10">
    <property type="entry name" value="Winged helix-like DNA-binding domain superfamily/Winged helix DNA-binding domain"/>
    <property type="match status" value="1"/>
</dbReference>
<dbReference type="CDD" id="cd06170">
    <property type="entry name" value="LuxR_C_like"/>
    <property type="match status" value="1"/>
</dbReference>
<evidence type="ECO:0000256" key="2">
    <source>
        <dbReference type="ARBA" id="ARBA00023125"/>
    </source>
</evidence>
<dbReference type="RefSeq" id="WP_164049383.1">
    <property type="nucleotide sequence ID" value="NZ_WUFV01000027.1"/>
</dbReference>
<dbReference type="PRINTS" id="PR00038">
    <property type="entry name" value="HTHLUXR"/>
</dbReference>
<dbReference type="SMART" id="SM00421">
    <property type="entry name" value="HTH_LUXR"/>
    <property type="match status" value="1"/>
</dbReference>
<dbReference type="GO" id="GO:0003677">
    <property type="term" value="F:DNA binding"/>
    <property type="evidence" value="ECO:0007669"/>
    <property type="project" value="UniProtKB-KW"/>
</dbReference>
<dbReference type="InterPro" id="IPR000792">
    <property type="entry name" value="Tscrpt_reg_LuxR_C"/>
</dbReference>
<keyword evidence="2" id="KW-0238">DNA-binding</keyword>
<evidence type="ECO:0000256" key="1">
    <source>
        <dbReference type="ARBA" id="ARBA00023015"/>
    </source>
</evidence>
<dbReference type="InterPro" id="IPR036693">
    <property type="entry name" value="TF_LuxR_autoind-bd_dom_sf"/>
</dbReference>
<name>A0A7K3VQ19_RHILE</name>
<sequence length="249" mass="28098">MTTQADADLAFGTFFHQMDGLFRVEQLFECLSDFSKILGHPLVAYGASTYVHNPLRKSGNKSQTMSNYPAAWQEHCLKEGYDRLGPIVAASRSQSLPLRWDEVYADPKTTDRERRIFDDAKNFGLKAGVTVPLRGQGGIFSTMSFVQKEASGLKDFEINYLQFAAWLFHLKIVNTFDCNDERPSLTAREKECLSWVAEGKSSWDISGILGISANTINFHIKNAMRKLKTSNRIVAVLRAERFGLIEVYP</sequence>
<evidence type="ECO:0000313" key="5">
    <source>
        <dbReference type="EMBL" id="NEK19213.1"/>
    </source>
</evidence>
<evidence type="ECO:0000256" key="3">
    <source>
        <dbReference type="ARBA" id="ARBA00023163"/>
    </source>
</evidence>
<organism evidence="5 6">
    <name type="scientific">Rhizobium leguminosarum</name>
    <dbReference type="NCBI Taxonomy" id="384"/>
    <lineage>
        <taxon>Bacteria</taxon>
        <taxon>Pseudomonadati</taxon>
        <taxon>Pseudomonadota</taxon>
        <taxon>Alphaproteobacteria</taxon>
        <taxon>Hyphomicrobiales</taxon>
        <taxon>Rhizobiaceae</taxon>
        <taxon>Rhizobium/Agrobacterium group</taxon>
        <taxon>Rhizobium</taxon>
    </lineage>
</organism>
<evidence type="ECO:0000313" key="6">
    <source>
        <dbReference type="Proteomes" id="UP000471705"/>
    </source>
</evidence>
<dbReference type="SUPFAM" id="SSF46894">
    <property type="entry name" value="C-terminal effector domain of the bipartite response regulators"/>
    <property type="match status" value="1"/>
</dbReference>
<keyword evidence="1" id="KW-0805">Transcription regulation</keyword>
<keyword evidence="3" id="KW-0804">Transcription</keyword>
<feature type="domain" description="HTH luxR-type" evidence="4">
    <location>
        <begin position="178"/>
        <end position="243"/>
    </location>
</feature>
<dbReference type="InterPro" id="IPR036388">
    <property type="entry name" value="WH-like_DNA-bd_sf"/>
</dbReference>
<dbReference type="Proteomes" id="UP000471705">
    <property type="component" value="Unassembled WGS sequence"/>
</dbReference>